<dbReference type="GO" id="GO:0006310">
    <property type="term" value="P:DNA recombination"/>
    <property type="evidence" value="ECO:0007669"/>
    <property type="project" value="InterPro"/>
</dbReference>
<name>A0A418ZZ89_9RHOB</name>
<evidence type="ECO:0000256" key="2">
    <source>
        <dbReference type="SAM" id="MobiDB-lite"/>
    </source>
</evidence>
<feature type="region of interest" description="Disordered" evidence="2">
    <location>
        <begin position="215"/>
        <end position="239"/>
    </location>
</feature>
<dbReference type="Pfam" id="PF01076">
    <property type="entry name" value="Mob_Pre"/>
    <property type="match status" value="1"/>
</dbReference>
<sequence>MSEQQFAIVGRMEGLWPHQLPTFEMHRHRRGGDCGHVDPSRKNKLLHGSETWAAEAAARIDEIRFENYNQELAALEKRRRKTERLNRIVEGPRDPWRASEHGPMREMILTANKDFFASDLSSFFGEADGLEQQFEEVALAWLKQTFGDDLVHARADLDETSYHIHAVILPIETGKDGRRMVQPSKHAVIADYEHFQDEIGKVFAPLGLKRGEERAKAGRAAYARGETPPPPRRHVRPKKWREQEDLRLAAERAALEAAQAEQQRKTAEAEAALAAEREAIEAAEIRRQQAAAAAVAALEAAQAEQQRKTAEAEAELAAKREAIKTAEIRREQAAAQAEAALEAERQRLAEQAEEQDAILAAVEALGTGQIDPTQDTVTLAPAAPESAEATEVETRIARSPRGWNRFLAALTPGWQRLRQAAREEADAALALEKARVAREHSEIDGAWQDLAQMAREFRIDTGPFKTAKEQVRKVLARWRIMKARDAKRSGKNQGE</sequence>
<feature type="coiled-coil region" evidence="1">
    <location>
        <begin position="241"/>
        <end position="358"/>
    </location>
</feature>
<accession>A0A418ZZ89</accession>
<dbReference type="Gene3D" id="3.30.930.30">
    <property type="match status" value="1"/>
</dbReference>
<gene>
    <name evidence="3" type="ORF">D3P06_05540</name>
</gene>
<dbReference type="InterPro" id="IPR001668">
    <property type="entry name" value="Mob_Pre"/>
</dbReference>
<protein>
    <submittedName>
        <fullName evidence="3">Pre (Mob) type recombination enzyme</fullName>
    </submittedName>
</protein>
<evidence type="ECO:0000256" key="1">
    <source>
        <dbReference type="SAM" id="Coils"/>
    </source>
</evidence>
<dbReference type="RefSeq" id="WP_119885611.1">
    <property type="nucleotide sequence ID" value="NZ_CP067169.1"/>
</dbReference>
<reference evidence="3 4" key="1">
    <citation type="submission" date="2018-09" db="EMBL/GenBank/DDBJ databases">
        <title>Paracoccus onubensis nov. sp. a moderate halophilic bacterium isolated from Gruta de las Maravillas (Aracena, Spain).</title>
        <authorList>
            <person name="Jurado V."/>
            <person name="Gutierrez-Patricio S."/>
            <person name="Gonzalez-Pimentel J.L."/>
            <person name="Laiz L."/>
            <person name="Saiz-Jimenez C."/>
        </authorList>
    </citation>
    <scope>NUCLEOTIDE SEQUENCE [LARGE SCALE GENOMIC DNA]</scope>
    <source>
        <strain evidence="3 4">DSM 19484</strain>
    </source>
</reference>
<dbReference type="GO" id="GO:0003677">
    <property type="term" value="F:DNA binding"/>
    <property type="evidence" value="ECO:0007669"/>
    <property type="project" value="InterPro"/>
</dbReference>
<keyword evidence="4" id="KW-1185">Reference proteome</keyword>
<dbReference type="CDD" id="cd17242">
    <property type="entry name" value="MobM_relaxase"/>
    <property type="match status" value="1"/>
</dbReference>
<evidence type="ECO:0000313" key="4">
    <source>
        <dbReference type="Proteomes" id="UP000285530"/>
    </source>
</evidence>
<organism evidence="3 4">
    <name type="scientific">Paracoccus aestuarii</name>
    <dbReference type="NCBI Taxonomy" id="453842"/>
    <lineage>
        <taxon>Bacteria</taxon>
        <taxon>Pseudomonadati</taxon>
        <taxon>Pseudomonadota</taxon>
        <taxon>Alphaproteobacteria</taxon>
        <taxon>Rhodobacterales</taxon>
        <taxon>Paracoccaceae</taxon>
        <taxon>Paracoccus</taxon>
    </lineage>
</organism>
<dbReference type="EMBL" id="QZEV01000016">
    <property type="protein sequence ID" value="RJL05891.1"/>
    <property type="molecule type" value="Genomic_DNA"/>
</dbReference>
<evidence type="ECO:0000313" key="3">
    <source>
        <dbReference type="EMBL" id="RJL05891.1"/>
    </source>
</evidence>
<dbReference type="OrthoDB" id="7586183at2"/>
<proteinExistence type="predicted"/>
<comment type="caution">
    <text evidence="3">The sequence shown here is derived from an EMBL/GenBank/DDBJ whole genome shotgun (WGS) entry which is preliminary data.</text>
</comment>
<keyword evidence="1" id="KW-0175">Coiled coil</keyword>
<dbReference type="Proteomes" id="UP000285530">
    <property type="component" value="Unassembled WGS sequence"/>
</dbReference>
<feature type="coiled-coil region" evidence="1">
    <location>
        <begin position="58"/>
        <end position="85"/>
    </location>
</feature>
<dbReference type="AlphaFoldDB" id="A0A418ZZ89"/>